<reference evidence="2" key="1">
    <citation type="submission" date="2020-11" db="EMBL/GenBank/DDBJ databases">
        <authorList>
            <consortium name="DOE Joint Genome Institute"/>
            <person name="Ahrendt S."/>
            <person name="Riley R."/>
            <person name="Andreopoulos W."/>
            <person name="Labutti K."/>
            <person name="Pangilinan J."/>
            <person name="Ruiz-Duenas F.J."/>
            <person name="Barrasa J.M."/>
            <person name="Sanchez-Garcia M."/>
            <person name="Camarero S."/>
            <person name="Miyauchi S."/>
            <person name="Serrano A."/>
            <person name="Linde D."/>
            <person name="Babiker R."/>
            <person name="Drula E."/>
            <person name="Ayuso-Fernandez I."/>
            <person name="Pacheco R."/>
            <person name="Padilla G."/>
            <person name="Ferreira P."/>
            <person name="Barriuso J."/>
            <person name="Kellner H."/>
            <person name="Castanera R."/>
            <person name="Alfaro M."/>
            <person name="Ramirez L."/>
            <person name="Pisabarro A.G."/>
            <person name="Kuo A."/>
            <person name="Tritt A."/>
            <person name="Lipzen A."/>
            <person name="He G."/>
            <person name="Yan M."/>
            <person name="Ng V."/>
            <person name="Cullen D."/>
            <person name="Martin F."/>
            <person name="Rosso M.-N."/>
            <person name="Henrissat B."/>
            <person name="Hibbett D."/>
            <person name="Martinez A.T."/>
            <person name="Grigoriev I.V."/>
        </authorList>
    </citation>
    <scope>NUCLEOTIDE SEQUENCE</scope>
    <source>
        <strain evidence="2">AH 40177</strain>
    </source>
</reference>
<name>A0A9P5Q4C6_9AGAR</name>
<gene>
    <name evidence="2" type="ORF">BDP27DRAFT_1381258</name>
</gene>
<keyword evidence="3" id="KW-1185">Reference proteome</keyword>
<feature type="chain" id="PRO_5040275834" evidence="1">
    <location>
        <begin position="18"/>
        <end position="292"/>
    </location>
</feature>
<evidence type="ECO:0000313" key="3">
    <source>
        <dbReference type="Proteomes" id="UP000772434"/>
    </source>
</evidence>
<dbReference type="Proteomes" id="UP000772434">
    <property type="component" value="Unassembled WGS sequence"/>
</dbReference>
<comment type="caution">
    <text evidence="2">The sequence shown here is derived from an EMBL/GenBank/DDBJ whole genome shotgun (WGS) entry which is preliminary data.</text>
</comment>
<evidence type="ECO:0000313" key="2">
    <source>
        <dbReference type="EMBL" id="KAF9074392.1"/>
    </source>
</evidence>
<accession>A0A9P5Q4C6</accession>
<dbReference type="AlphaFoldDB" id="A0A9P5Q4C6"/>
<feature type="signal peptide" evidence="1">
    <location>
        <begin position="1"/>
        <end position="17"/>
    </location>
</feature>
<proteinExistence type="predicted"/>
<keyword evidence="1" id="KW-0732">Signal</keyword>
<dbReference type="OrthoDB" id="5588482at2759"/>
<protein>
    <submittedName>
        <fullName evidence="2">Uncharacterized protein</fullName>
    </submittedName>
</protein>
<evidence type="ECO:0000256" key="1">
    <source>
        <dbReference type="SAM" id="SignalP"/>
    </source>
</evidence>
<organism evidence="2 3">
    <name type="scientific">Rhodocollybia butyracea</name>
    <dbReference type="NCBI Taxonomy" id="206335"/>
    <lineage>
        <taxon>Eukaryota</taxon>
        <taxon>Fungi</taxon>
        <taxon>Dikarya</taxon>
        <taxon>Basidiomycota</taxon>
        <taxon>Agaricomycotina</taxon>
        <taxon>Agaricomycetes</taxon>
        <taxon>Agaricomycetidae</taxon>
        <taxon>Agaricales</taxon>
        <taxon>Marasmiineae</taxon>
        <taxon>Omphalotaceae</taxon>
        <taxon>Rhodocollybia</taxon>
    </lineage>
</organism>
<dbReference type="EMBL" id="JADNRY010000013">
    <property type="protein sequence ID" value="KAF9074392.1"/>
    <property type="molecule type" value="Genomic_DNA"/>
</dbReference>
<sequence length="292" mass="29928">MLTSLTVISLLSAAVFAQSSNTTASPLIPSGISSGCSSTLNSLNNNATLQACISPIIEATSAYASGSSSTPSASQLGTICSTSICDPSLFRAALSTFASGCSSELTSNKDITRLYDVMYIMSPMMTAMCSKGDNGNYCVLPSSSTSSSASASPSGVSVATEASQAQQFISTSAGTVNDTTFATYNIPFMFLPTNISSAQCNTCTRNVMTAYINWESDCPYAPGLSQSTLLITQNPLYSSVTNICGSNFLSGVVQAAGGLGTGSSSNGSLRSVAFDIRTISVALVSMFAALLF</sequence>